<dbReference type="EMBL" id="KI517416">
    <property type="protein sequence ID" value="ESQ46787.1"/>
    <property type="molecule type" value="Genomic_DNA"/>
</dbReference>
<keyword evidence="1" id="KW-0863">Zinc-finger</keyword>
<feature type="coiled-coil region" evidence="2">
    <location>
        <begin position="22"/>
        <end position="63"/>
    </location>
</feature>
<dbReference type="GO" id="GO:0008270">
    <property type="term" value="F:zinc ion binding"/>
    <property type="evidence" value="ECO:0007669"/>
    <property type="project" value="UniProtKB-KW"/>
</dbReference>
<sequence>MERTPLSADESDKSIDLKGEVDLDLKDELAKEQERRKVLEDKLDNLREVVSLEKEKARDLQSQLVENHKKIRMLNTGAESLDKILCAGQPPKKNWGLGYSGGVLIDRPTTQAGPIPGFVYGGTSVSELSKECAGKSSVSEPSKECAEKPQVIEKSVTRESKEETMCLKQETKVKPISGGRKKRACFFCHKTGHIKRRCFKLKKIIKRAWSQRQCYPEPKHFGKVWIDRRRSKKRNHTTIGKEVPAEFTHKATGKSINIPLAPGGEGTFSASSRFKACLLLLPIKRRRFFEIDCRLRSKGDVTTEFRRSVRISYDLPPLSEHLFIFRGGEVGVGTSEITFEFSCANNDDKIIGCGVQILTEEASSREVDYFDTESSSRGEVDYYTKTRSTDNDYFANLLQVLFSSKQNVQVDWRQILVQFQTKMYKWTGVKYSIRWRHIPVINYYFLQGLNFG</sequence>
<dbReference type="InterPro" id="IPR001878">
    <property type="entry name" value="Znf_CCHC"/>
</dbReference>
<dbReference type="SUPFAM" id="SSF57756">
    <property type="entry name" value="Retrovirus zinc finger-like domains"/>
    <property type="match status" value="1"/>
</dbReference>
<feature type="domain" description="CCHC-type" evidence="3">
    <location>
        <begin position="185"/>
        <end position="198"/>
    </location>
</feature>
<protein>
    <recommendedName>
        <fullName evidence="3">CCHC-type domain-containing protein</fullName>
    </recommendedName>
</protein>
<evidence type="ECO:0000313" key="5">
    <source>
        <dbReference type="Proteomes" id="UP000030689"/>
    </source>
</evidence>
<accession>V4LW94</accession>
<evidence type="ECO:0000259" key="3">
    <source>
        <dbReference type="PROSITE" id="PS50158"/>
    </source>
</evidence>
<evidence type="ECO:0000313" key="4">
    <source>
        <dbReference type="EMBL" id="ESQ46787.1"/>
    </source>
</evidence>
<dbReference type="Gramene" id="ESQ46787">
    <property type="protein sequence ID" value="ESQ46787"/>
    <property type="gene ID" value="EUTSA_v10027763mg"/>
</dbReference>
<dbReference type="GO" id="GO:0003676">
    <property type="term" value="F:nucleic acid binding"/>
    <property type="evidence" value="ECO:0007669"/>
    <property type="project" value="InterPro"/>
</dbReference>
<dbReference type="AlphaFoldDB" id="V4LW94"/>
<evidence type="ECO:0000256" key="2">
    <source>
        <dbReference type="SAM" id="Coils"/>
    </source>
</evidence>
<evidence type="ECO:0000256" key="1">
    <source>
        <dbReference type="PROSITE-ProRule" id="PRU00047"/>
    </source>
</evidence>
<organism evidence="4 5">
    <name type="scientific">Eutrema salsugineum</name>
    <name type="common">Saltwater cress</name>
    <name type="synonym">Sisymbrium salsugineum</name>
    <dbReference type="NCBI Taxonomy" id="72664"/>
    <lineage>
        <taxon>Eukaryota</taxon>
        <taxon>Viridiplantae</taxon>
        <taxon>Streptophyta</taxon>
        <taxon>Embryophyta</taxon>
        <taxon>Tracheophyta</taxon>
        <taxon>Spermatophyta</taxon>
        <taxon>Magnoliopsida</taxon>
        <taxon>eudicotyledons</taxon>
        <taxon>Gunneridae</taxon>
        <taxon>Pentapetalae</taxon>
        <taxon>rosids</taxon>
        <taxon>malvids</taxon>
        <taxon>Brassicales</taxon>
        <taxon>Brassicaceae</taxon>
        <taxon>Eutremeae</taxon>
        <taxon>Eutrema</taxon>
    </lineage>
</organism>
<reference evidence="4 5" key="1">
    <citation type="journal article" date="2013" name="Front. Plant Sci.">
        <title>The Reference Genome of the Halophytic Plant Eutrema salsugineum.</title>
        <authorList>
            <person name="Yang R."/>
            <person name="Jarvis D.E."/>
            <person name="Chen H."/>
            <person name="Beilstein M.A."/>
            <person name="Grimwood J."/>
            <person name="Jenkins J."/>
            <person name="Shu S."/>
            <person name="Prochnik S."/>
            <person name="Xin M."/>
            <person name="Ma C."/>
            <person name="Schmutz J."/>
            <person name="Wing R.A."/>
            <person name="Mitchell-Olds T."/>
            <person name="Schumaker K.S."/>
            <person name="Wang X."/>
        </authorList>
    </citation>
    <scope>NUCLEOTIDE SEQUENCE [LARGE SCALE GENOMIC DNA]</scope>
</reference>
<dbReference type="InterPro" id="IPR036875">
    <property type="entry name" value="Znf_CCHC_sf"/>
</dbReference>
<keyword evidence="1" id="KW-0479">Metal-binding</keyword>
<keyword evidence="1" id="KW-0862">Zinc</keyword>
<dbReference type="Proteomes" id="UP000030689">
    <property type="component" value="Unassembled WGS sequence"/>
</dbReference>
<proteinExistence type="predicted"/>
<keyword evidence="2" id="KW-0175">Coiled coil</keyword>
<dbReference type="eggNOG" id="KOG0017">
    <property type="taxonomic scope" value="Eukaryota"/>
</dbReference>
<dbReference type="PROSITE" id="PS50158">
    <property type="entry name" value="ZF_CCHC"/>
    <property type="match status" value="1"/>
</dbReference>
<gene>
    <name evidence="4" type="ORF">EUTSA_v10027763mg</name>
</gene>
<keyword evidence="5" id="KW-1185">Reference proteome</keyword>
<dbReference type="KEGG" id="eus:EUTSA_v10027763mg"/>
<name>V4LW94_EUTSA</name>